<proteinExistence type="predicted"/>
<evidence type="ECO:0000256" key="1">
    <source>
        <dbReference type="SAM" id="Phobius"/>
    </source>
</evidence>
<dbReference type="OrthoDB" id="2881112at2759"/>
<evidence type="ECO:0000313" key="2">
    <source>
        <dbReference type="EMBL" id="KAJ2931900.1"/>
    </source>
</evidence>
<dbReference type="EMBL" id="JANBPK010000792">
    <property type="protein sequence ID" value="KAJ2931900.1"/>
    <property type="molecule type" value="Genomic_DNA"/>
</dbReference>
<keyword evidence="3" id="KW-1185">Reference proteome</keyword>
<keyword evidence="1" id="KW-0812">Transmembrane</keyword>
<feature type="non-terminal residue" evidence="2">
    <location>
        <position position="133"/>
    </location>
</feature>
<evidence type="ECO:0000313" key="3">
    <source>
        <dbReference type="Proteomes" id="UP001140091"/>
    </source>
</evidence>
<sequence>MGCGWAGISAGESTSDDAYKVVATLNGIFALMSLIGCVLHPHMYGSSFLFLAGLQDVFWFYAIVSAGNYDVLETIGISPKRIRKEADKLAAQAAERYAANGAEGAVKGTVRGVQGEGQRIVTTNPFMPVNSTN</sequence>
<keyword evidence="1" id="KW-1133">Transmembrane helix</keyword>
<protein>
    <submittedName>
        <fullName evidence="2">Uncharacterized protein</fullName>
    </submittedName>
</protein>
<accession>A0A9W8JJC4</accession>
<organism evidence="2 3">
    <name type="scientific">Candolleomyces eurysporus</name>
    <dbReference type="NCBI Taxonomy" id="2828524"/>
    <lineage>
        <taxon>Eukaryota</taxon>
        <taxon>Fungi</taxon>
        <taxon>Dikarya</taxon>
        <taxon>Basidiomycota</taxon>
        <taxon>Agaricomycotina</taxon>
        <taxon>Agaricomycetes</taxon>
        <taxon>Agaricomycetidae</taxon>
        <taxon>Agaricales</taxon>
        <taxon>Agaricineae</taxon>
        <taxon>Psathyrellaceae</taxon>
        <taxon>Candolleomyces</taxon>
    </lineage>
</organism>
<name>A0A9W8JJC4_9AGAR</name>
<feature type="transmembrane region" description="Helical" evidence="1">
    <location>
        <begin position="18"/>
        <end position="39"/>
    </location>
</feature>
<keyword evidence="1" id="KW-0472">Membrane</keyword>
<gene>
    <name evidence="2" type="ORF">H1R20_g5197</name>
</gene>
<comment type="caution">
    <text evidence="2">The sequence shown here is derived from an EMBL/GenBank/DDBJ whole genome shotgun (WGS) entry which is preliminary data.</text>
</comment>
<reference evidence="2" key="1">
    <citation type="submission" date="2022-06" db="EMBL/GenBank/DDBJ databases">
        <title>Genome Sequence of Candolleomyces eurysporus.</title>
        <authorList>
            <person name="Buettner E."/>
        </authorList>
    </citation>
    <scope>NUCLEOTIDE SEQUENCE</scope>
    <source>
        <strain evidence="2">VTCC 930004</strain>
    </source>
</reference>
<dbReference type="AlphaFoldDB" id="A0A9W8JJC4"/>
<dbReference type="Proteomes" id="UP001140091">
    <property type="component" value="Unassembled WGS sequence"/>
</dbReference>